<dbReference type="Proteomes" id="UP000507245">
    <property type="component" value="Unassembled WGS sequence"/>
</dbReference>
<evidence type="ECO:0000313" key="2">
    <source>
        <dbReference type="Proteomes" id="UP000507245"/>
    </source>
</evidence>
<organism evidence="1 2">
    <name type="scientific">Prunus armeniaca</name>
    <name type="common">Apricot</name>
    <name type="synonym">Armeniaca vulgaris</name>
    <dbReference type="NCBI Taxonomy" id="36596"/>
    <lineage>
        <taxon>Eukaryota</taxon>
        <taxon>Viridiplantae</taxon>
        <taxon>Streptophyta</taxon>
        <taxon>Embryophyta</taxon>
        <taxon>Tracheophyta</taxon>
        <taxon>Spermatophyta</taxon>
        <taxon>Magnoliopsida</taxon>
        <taxon>eudicotyledons</taxon>
        <taxon>Gunneridae</taxon>
        <taxon>Pentapetalae</taxon>
        <taxon>rosids</taxon>
        <taxon>fabids</taxon>
        <taxon>Rosales</taxon>
        <taxon>Rosaceae</taxon>
        <taxon>Amygdaloideae</taxon>
        <taxon>Amygdaleae</taxon>
        <taxon>Prunus</taxon>
    </lineage>
</organism>
<dbReference type="AlphaFoldDB" id="A0A6J5W1K8"/>
<gene>
    <name evidence="1" type="ORF">ORAREDHAP_LOCUS3280</name>
</gene>
<accession>A0A6J5W1K8</accession>
<protein>
    <submittedName>
        <fullName evidence="1">Uncharacterized protein</fullName>
    </submittedName>
</protein>
<dbReference type="EMBL" id="CAEKKB010000001">
    <property type="protein sequence ID" value="CAB4293872.1"/>
    <property type="molecule type" value="Genomic_DNA"/>
</dbReference>
<reference evidence="2" key="1">
    <citation type="journal article" date="2020" name="Genome Biol.">
        <title>Gamete binning: chromosome-level and haplotype-resolved genome assembly enabled by high-throughput single-cell sequencing of gamete genomes.</title>
        <authorList>
            <person name="Campoy J.A."/>
            <person name="Sun H."/>
            <person name="Goel M."/>
            <person name="Jiao W.-B."/>
            <person name="Folz-Donahue K."/>
            <person name="Wang N."/>
            <person name="Rubio M."/>
            <person name="Liu C."/>
            <person name="Kukat C."/>
            <person name="Ruiz D."/>
            <person name="Huettel B."/>
            <person name="Schneeberger K."/>
        </authorList>
    </citation>
    <scope>NUCLEOTIDE SEQUENCE [LARGE SCALE GENOMIC DNA]</scope>
    <source>
        <strain evidence="2">cv. Rojo Pasion</strain>
    </source>
</reference>
<keyword evidence="2" id="KW-1185">Reference proteome</keyword>
<evidence type="ECO:0000313" key="1">
    <source>
        <dbReference type="EMBL" id="CAB4293872.1"/>
    </source>
</evidence>
<proteinExistence type="predicted"/>
<name>A0A6J5W1K8_PRUAR</name>
<sequence length="89" mass="10657">MYHYQLSRGDIKIAFKSCRRRVRLWLEIGDYQCWGLKRNLGQWQTLETKRSSICVPNLLRKYISRESWRTVDDWFSYDLAIGHGVEVGC</sequence>